<dbReference type="EMBL" id="JAFFGZ010000006">
    <property type="protein sequence ID" value="KAK4642873.1"/>
    <property type="molecule type" value="Genomic_DNA"/>
</dbReference>
<accession>A0ABR0FFX2</accession>
<dbReference type="Gene3D" id="1.25.10.10">
    <property type="entry name" value="Leucine-rich Repeat Variant"/>
    <property type="match status" value="1"/>
</dbReference>
<name>A0ABR0FFX2_9PEZI</name>
<dbReference type="RefSeq" id="XP_062731849.1">
    <property type="nucleotide sequence ID" value="XM_062872589.1"/>
</dbReference>
<protein>
    <recommendedName>
        <fullName evidence="3">HEAT repeat domain-containing protein</fullName>
    </recommendedName>
</protein>
<comment type="caution">
    <text evidence="1">The sequence shown here is derived from an EMBL/GenBank/DDBJ whole genome shotgun (WGS) entry which is preliminary data.</text>
</comment>
<dbReference type="InterPro" id="IPR016024">
    <property type="entry name" value="ARM-type_fold"/>
</dbReference>
<dbReference type="GeneID" id="87891812"/>
<dbReference type="SUPFAM" id="SSF48371">
    <property type="entry name" value="ARM repeat"/>
    <property type="match status" value="1"/>
</dbReference>
<organism evidence="1 2">
    <name type="scientific">Podospora bellae-mahoneyi</name>
    <dbReference type="NCBI Taxonomy" id="2093777"/>
    <lineage>
        <taxon>Eukaryota</taxon>
        <taxon>Fungi</taxon>
        <taxon>Dikarya</taxon>
        <taxon>Ascomycota</taxon>
        <taxon>Pezizomycotina</taxon>
        <taxon>Sordariomycetes</taxon>
        <taxon>Sordariomycetidae</taxon>
        <taxon>Sordariales</taxon>
        <taxon>Podosporaceae</taxon>
        <taxon>Podospora</taxon>
    </lineage>
</organism>
<dbReference type="InterPro" id="IPR011989">
    <property type="entry name" value="ARM-like"/>
</dbReference>
<sequence length="503" mass="57748">MHVAHRSEISKSVKLERWLLEFLAFTGMHNDVMDFEQNHRDAISENFKLCETDFLLDEILGSVSFLRTSDISLDKRDRNYHFIHLTFQEYFAARYFVRQWKEKQPLKCLALRGGKSTESKPATFLEKHKYDTRYDIFWRFVAGLIDAGEMALDFFQMIEKEPRDILGPTHQRLIMHCLSEVERKESKFIELRAKLEKQLEKWVLFECNLMKSSRLCREMECPENVLLHVLTQASEGEKTVLFESLSGRTTVPFGIIKVVSPWLTNRTSALQYKAILRLLRNYHNNLPDEILENIAARLEDKDQGVREAAIRALGGRADLPDQVLQVIVARLEHKDGGVRSAVIRALGGRADLPDQVLQVIAARLEDKDRDVRLAAIEALLCQPALSSDVLSPYIRSFSEALLQTSFVKHLYWYASDSGIIGTSLGHVSLTGKQHNLMEAVRNLLLEKVAANVKDGHIRLGPANRSLNRPPFHAPSRLPLLRYPKGQCVHPLYQQPRPQPHRRT</sequence>
<dbReference type="Pfam" id="PF13646">
    <property type="entry name" value="HEAT_2"/>
    <property type="match status" value="1"/>
</dbReference>
<evidence type="ECO:0000313" key="1">
    <source>
        <dbReference type="EMBL" id="KAK4642873.1"/>
    </source>
</evidence>
<evidence type="ECO:0008006" key="3">
    <source>
        <dbReference type="Google" id="ProtNLM"/>
    </source>
</evidence>
<proteinExistence type="predicted"/>
<gene>
    <name evidence="1" type="ORF">QC761_0061970</name>
</gene>
<keyword evidence="2" id="KW-1185">Reference proteome</keyword>
<reference evidence="1 2" key="1">
    <citation type="journal article" date="2023" name="bioRxiv">
        <title>High-quality genome assemblies of four members of thePodospora anserinaspecies complex.</title>
        <authorList>
            <person name="Ament-Velasquez S.L."/>
            <person name="Vogan A.A."/>
            <person name="Wallerman O."/>
            <person name="Hartmann F."/>
            <person name="Gautier V."/>
            <person name="Silar P."/>
            <person name="Giraud T."/>
            <person name="Johannesson H."/>
        </authorList>
    </citation>
    <scope>NUCLEOTIDE SEQUENCE [LARGE SCALE GENOMIC DNA]</scope>
    <source>
        <strain evidence="1 2">CBS 112042</strain>
    </source>
</reference>
<evidence type="ECO:0000313" key="2">
    <source>
        <dbReference type="Proteomes" id="UP001322138"/>
    </source>
</evidence>
<dbReference type="Proteomes" id="UP001322138">
    <property type="component" value="Unassembled WGS sequence"/>
</dbReference>